<evidence type="ECO:0000313" key="2">
    <source>
        <dbReference type="EMBL" id="KKW30703.1"/>
    </source>
</evidence>
<organism evidence="2 3">
    <name type="scientific">Candidatus Uhrbacteria bacterium GW2011_GWD2_52_7</name>
    <dbReference type="NCBI Taxonomy" id="1618989"/>
    <lineage>
        <taxon>Bacteria</taxon>
        <taxon>Candidatus Uhriibacteriota</taxon>
    </lineage>
</organism>
<feature type="transmembrane region" description="Helical" evidence="1">
    <location>
        <begin position="224"/>
        <end position="243"/>
    </location>
</feature>
<keyword evidence="1" id="KW-0472">Membrane</keyword>
<dbReference type="AlphaFoldDB" id="A0A0G1XHJ3"/>
<evidence type="ECO:0008006" key="4">
    <source>
        <dbReference type="Google" id="ProtNLM"/>
    </source>
</evidence>
<evidence type="ECO:0000313" key="3">
    <source>
        <dbReference type="Proteomes" id="UP000034846"/>
    </source>
</evidence>
<dbReference type="Pfam" id="PF13196">
    <property type="entry name" value="DUF4012"/>
    <property type="match status" value="1"/>
</dbReference>
<comment type="caution">
    <text evidence="2">The sequence shown here is derived from an EMBL/GenBank/DDBJ whole genome shotgun (WGS) entry which is preliminary data.</text>
</comment>
<dbReference type="EMBL" id="LCRD01000005">
    <property type="protein sequence ID" value="KKW30703.1"/>
    <property type="molecule type" value="Genomic_DNA"/>
</dbReference>
<protein>
    <recommendedName>
        <fullName evidence="4">DUF4012 domain-containing protein</fullName>
    </recommendedName>
</protein>
<reference evidence="2 3" key="1">
    <citation type="journal article" date="2015" name="Nature">
        <title>rRNA introns, odd ribosomes, and small enigmatic genomes across a large radiation of phyla.</title>
        <authorList>
            <person name="Brown C.T."/>
            <person name="Hug L.A."/>
            <person name="Thomas B.C."/>
            <person name="Sharon I."/>
            <person name="Castelle C.J."/>
            <person name="Singh A."/>
            <person name="Wilkins M.J."/>
            <person name="Williams K.H."/>
            <person name="Banfield J.F."/>
        </authorList>
    </citation>
    <scope>NUCLEOTIDE SEQUENCE [LARGE SCALE GENOMIC DNA]</scope>
</reference>
<evidence type="ECO:0000256" key="1">
    <source>
        <dbReference type="SAM" id="Phobius"/>
    </source>
</evidence>
<keyword evidence="1" id="KW-1133">Transmembrane helix</keyword>
<keyword evidence="1" id="KW-0812">Transmembrane</keyword>
<accession>A0A0G1XHJ3</accession>
<dbReference type="InterPro" id="IPR025101">
    <property type="entry name" value="DUF4012"/>
</dbReference>
<sequence length="880" mass="95335">MKKRMRQAEQVMQEGIVPPMFDDALPERLVSVGATGEPRRLQLHVGTGAVSPYIVKLRDEPVATGDMSSEIAALAESLIIDDDDVLSRSLDGEDVDDELSVDLPELLSQLREFDTAVPEVTLSSKSIRTRDELEAPLLSLDEALAALDAPIAMTPLASISGVPEASPIASLAIAAHEEDVFETVEPIATETSAVLLPAAYSPWVHSDEPVIRVKRTSWYYHPTFRAFAAFLGLSFALVLPLQAMQTFGTTTQSADALTAIGRSAIDDLARGAASLREERFDLAKEDFGRAAEKFSDAEQTLGDLHTAVVAVVSVIPETDRTYSSVRGLVTAGRELSETARIMSDAATDIADTESLDLVTKLELLSSYIQSALPHVQTAALALEDVDPSVVPSDAVEKVAALQAQAPAIAASMDEFLTLVDTFVTLLGGDEKMRYMAIFQNNTEIRPTGGFIGSFAQVDVDNGAVVSMSVPGGGSYDIQGQLKEFVQAPEPLSLINARWEFQDANWFPDFPSSAKKMQWFYERAGGPSTDGVIAINASFVVKLLGVLGPIEMPEYGRTIDAENFMFEAQKIVELEYDKVENAPKAFIGDLAPLLLERITDADVPMLLSLMQLMEEGLRERDVQVYFGDNELQAVMHRLGWSGEVKQTSGDYLMVVDTNVGGGKTDGVMDEHVDVNVDVQDDGSIVNTVTITRTHHGLSSALFSGKNNVNYLRVYVPEGSELLSADGFTPPPEELFEPSDIPLAADEDLSFLMSDKTVDVETGVDVWNEFGKTVFGQWVQTMPGASSTVTFSYRLPMALFDEPQTGLLSAAKHELGFGQGDSYSLFVQKQPGVAARTTDVSLSLPTAWDAAWTTFAATEGGNEVSADNTTDAYYGWLIINDR</sequence>
<name>A0A0G1XHJ3_9BACT</name>
<gene>
    <name evidence="2" type="ORF">UY72_C0005G0019</name>
</gene>
<dbReference type="Proteomes" id="UP000034846">
    <property type="component" value="Unassembled WGS sequence"/>
</dbReference>
<proteinExistence type="predicted"/>